<comment type="caution">
    <text evidence="11">The sequence shown here is derived from an EMBL/GenBank/DDBJ whole genome shotgun (WGS) entry which is preliminary data.</text>
</comment>
<keyword evidence="3" id="KW-0808">Transferase</keyword>
<gene>
    <name evidence="11" type="ORF">JJB09_25140</name>
</gene>
<evidence type="ECO:0000256" key="1">
    <source>
        <dbReference type="ARBA" id="ARBA00004752"/>
    </source>
</evidence>
<comment type="pathway">
    <text evidence="1 7">Cell wall biogenesis; peptidoglycan biosynthesis.</text>
</comment>
<protein>
    <submittedName>
        <fullName evidence="11">L,D-transpeptidase</fullName>
    </submittedName>
</protein>
<dbReference type="GO" id="GO:0016740">
    <property type="term" value="F:transferase activity"/>
    <property type="evidence" value="ECO:0007669"/>
    <property type="project" value="UniProtKB-KW"/>
</dbReference>
<keyword evidence="5 7" id="KW-0573">Peptidoglycan synthesis</keyword>
<feature type="compositionally biased region" description="Basic and acidic residues" evidence="8">
    <location>
        <begin position="88"/>
        <end position="97"/>
    </location>
</feature>
<dbReference type="CDD" id="cd16913">
    <property type="entry name" value="YkuD_like"/>
    <property type="match status" value="1"/>
</dbReference>
<keyword evidence="6 7" id="KW-0961">Cell wall biogenesis/degradation</keyword>
<sequence length="477" mass="51330">MRPELKKSILVLPLLAILAGGSVTHAQDWSSDDPRGTVLVTPEGDLLGYVPDAGDVTVRYNKRGRKVLIDHYGNIVATEMPATRYLSRRENRRERLPGVESYENDGGRYANNQDDGFGNPEYFPQRPRSDDESGDVTGSVPGSDDGQQGVFEDQALPSDGIQSDNMNGEQDLAALEPLQPVIEVKPDVPTIPLTGKKSKFEITALQVFLDREGASPGVIDGKMGSNVTKALVAYEKISGETLDPNNTEDILTRLGFSGGLPVTSYTITSADAAGPYVASIPEDYSQKAALPSMAYTSVTEALAERFHMDENYLKELNPGVDFTMPGSTIKVINPGAVKKAGVSRIVADKARKQLFAYDEAGGLIASYPASIGSSDTPSPSGVHIVERIALDPNYTYNPKINFQQGQNTKVLTIPPGPNGPVGTVWIALDKPTYGIHGTPDPSRIGRSQSHGCIRLTNWDATELAKMVKPGVAVEFID</sequence>
<keyword evidence="4 7" id="KW-0133">Cell shape</keyword>
<dbReference type="InterPro" id="IPR050979">
    <property type="entry name" value="LD-transpeptidase"/>
</dbReference>
<feature type="domain" description="L,D-TPase catalytic" evidence="10">
    <location>
        <begin position="343"/>
        <end position="476"/>
    </location>
</feature>
<dbReference type="PANTHER" id="PTHR30582">
    <property type="entry name" value="L,D-TRANSPEPTIDASE"/>
    <property type="match status" value="1"/>
</dbReference>
<comment type="similarity">
    <text evidence="2">Belongs to the YkuD family.</text>
</comment>
<dbReference type="GO" id="GO:0005576">
    <property type="term" value="C:extracellular region"/>
    <property type="evidence" value="ECO:0007669"/>
    <property type="project" value="TreeGrafter"/>
</dbReference>
<feature type="signal peptide" evidence="9">
    <location>
        <begin position="1"/>
        <end position="26"/>
    </location>
</feature>
<feature type="chain" id="PRO_5037251690" evidence="9">
    <location>
        <begin position="27"/>
        <end position="477"/>
    </location>
</feature>
<dbReference type="Pfam" id="PF03734">
    <property type="entry name" value="YkuD"/>
    <property type="match status" value="1"/>
</dbReference>
<dbReference type="PANTHER" id="PTHR30582:SF30">
    <property type="entry name" value="BLR4375 PROTEIN"/>
    <property type="match status" value="1"/>
</dbReference>
<dbReference type="GO" id="GO:0071555">
    <property type="term" value="P:cell wall organization"/>
    <property type="evidence" value="ECO:0007669"/>
    <property type="project" value="UniProtKB-UniRule"/>
</dbReference>
<feature type="active site" description="Proton donor/acceptor" evidence="7">
    <location>
        <position position="436"/>
    </location>
</feature>
<evidence type="ECO:0000259" key="10">
    <source>
        <dbReference type="PROSITE" id="PS52029"/>
    </source>
</evidence>
<accession>A0A937CNB7</accession>
<keyword evidence="9" id="KW-0732">Signal</keyword>
<feature type="active site" description="Nucleophile" evidence="7">
    <location>
        <position position="452"/>
    </location>
</feature>
<dbReference type="PROSITE" id="PS52029">
    <property type="entry name" value="LD_TPASE"/>
    <property type="match status" value="1"/>
</dbReference>
<evidence type="ECO:0000256" key="3">
    <source>
        <dbReference type="ARBA" id="ARBA00022679"/>
    </source>
</evidence>
<dbReference type="RefSeq" id="WP_201663853.1">
    <property type="nucleotide sequence ID" value="NZ_JAEQNC010000022.1"/>
</dbReference>
<dbReference type="SUPFAM" id="SSF141523">
    <property type="entry name" value="L,D-transpeptidase catalytic domain-like"/>
    <property type="match status" value="1"/>
</dbReference>
<evidence type="ECO:0000256" key="9">
    <source>
        <dbReference type="SAM" id="SignalP"/>
    </source>
</evidence>
<evidence type="ECO:0000256" key="2">
    <source>
        <dbReference type="ARBA" id="ARBA00005992"/>
    </source>
</evidence>
<feature type="region of interest" description="Disordered" evidence="8">
    <location>
        <begin position="88"/>
        <end position="166"/>
    </location>
</feature>
<dbReference type="Proteomes" id="UP000633219">
    <property type="component" value="Unassembled WGS sequence"/>
</dbReference>
<evidence type="ECO:0000313" key="11">
    <source>
        <dbReference type="EMBL" id="MBL0375305.1"/>
    </source>
</evidence>
<keyword evidence="12" id="KW-1185">Reference proteome</keyword>
<dbReference type="Gene3D" id="2.40.440.10">
    <property type="entry name" value="L,D-transpeptidase catalytic domain-like"/>
    <property type="match status" value="1"/>
</dbReference>
<evidence type="ECO:0000256" key="8">
    <source>
        <dbReference type="SAM" id="MobiDB-lite"/>
    </source>
</evidence>
<organism evidence="11 12">
    <name type="scientific">Rhizobium setariae</name>
    <dbReference type="NCBI Taxonomy" id="2801340"/>
    <lineage>
        <taxon>Bacteria</taxon>
        <taxon>Pseudomonadati</taxon>
        <taxon>Pseudomonadota</taxon>
        <taxon>Alphaproteobacteria</taxon>
        <taxon>Hyphomicrobiales</taxon>
        <taxon>Rhizobiaceae</taxon>
        <taxon>Rhizobium/Agrobacterium group</taxon>
        <taxon>Rhizobium</taxon>
    </lineage>
</organism>
<evidence type="ECO:0000256" key="4">
    <source>
        <dbReference type="ARBA" id="ARBA00022960"/>
    </source>
</evidence>
<reference evidence="11" key="1">
    <citation type="submission" date="2021-01" db="EMBL/GenBank/DDBJ databases">
        <title>Rhizobium sp. strain KVB221 16S ribosomal RNA gene Genome sequencing and assembly.</title>
        <authorList>
            <person name="Kang M."/>
        </authorList>
    </citation>
    <scope>NUCLEOTIDE SEQUENCE</scope>
    <source>
        <strain evidence="11">KVB221</strain>
    </source>
</reference>
<evidence type="ECO:0000256" key="6">
    <source>
        <dbReference type="ARBA" id="ARBA00023316"/>
    </source>
</evidence>
<dbReference type="InterPro" id="IPR005490">
    <property type="entry name" value="LD_TPept_cat_dom"/>
</dbReference>
<dbReference type="GO" id="GO:0008360">
    <property type="term" value="P:regulation of cell shape"/>
    <property type="evidence" value="ECO:0007669"/>
    <property type="project" value="UniProtKB-UniRule"/>
</dbReference>
<name>A0A937CNB7_9HYPH</name>
<dbReference type="AlphaFoldDB" id="A0A937CNB7"/>
<dbReference type="GO" id="GO:0071972">
    <property type="term" value="F:peptidoglycan L,D-transpeptidase activity"/>
    <property type="evidence" value="ECO:0007669"/>
    <property type="project" value="TreeGrafter"/>
</dbReference>
<evidence type="ECO:0000256" key="5">
    <source>
        <dbReference type="ARBA" id="ARBA00022984"/>
    </source>
</evidence>
<proteinExistence type="inferred from homology"/>
<dbReference type="EMBL" id="JAEQNC010000022">
    <property type="protein sequence ID" value="MBL0375305.1"/>
    <property type="molecule type" value="Genomic_DNA"/>
</dbReference>
<evidence type="ECO:0000313" key="12">
    <source>
        <dbReference type="Proteomes" id="UP000633219"/>
    </source>
</evidence>
<evidence type="ECO:0000256" key="7">
    <source>
        <dbReference type="PROSITE-ProRule" id="PRU01373"/>
    </source>
</evidence>
<dbReference type="GO" id="GO:0018104">
    <property type="term" value="P:peptidoglycan-protein cross-linking"/>
    <property type="evidence" value="ECO:0007669"/>
    <property type="project" value="TreeGrafter"/>
</dbReference>
<dbReference type="InterPro" id="IPR038063">
    <property type="entry name" value="Transpep_catalytic_dom"/>
</dbReference>